<dbReference type="KEGG" id="bany:112046492"/>
<accession>A0A6J1N7C6</accession>
<sequence>MEKKSDLNALVQKRKSADTISTLYVTDRNASKFAQSDPEWFEKGIFFKYIAIPYVNLYRFNIVNASNLIEDYDQENAVLLSIDIIKYAFDLLTNFGGGEISIEHKNSASSDIKHTLTKYDSSILKPDYEATVSVFENGWDDIKQLKLFEHFVTEILQTFDFERLNKAPADCRLLLVALVYFSRKRPDVKLEVYSILLSYVMLNVVFDKMDGYCDRSKSNTGSVAAKPFIDSFTDKDLVNAADCDVACSLMDKYFKLRNDELCDIFDRKALHPLVEFQRCLEELNFLNQLCGSQFERTVYRKTYNGTFVYKILRAMKNSECQDGFQFIQEKINPAPTVLAFLSGILGIYESILYDY</sequence>
<evidence type="ECO:0000313" key="3">
    <source>
        <dbReference type="RefSeq" id="XP_023938895.2"/>
    </source>
</evidence>
<dbReference type="PANTHER" id="PTHR15665">
    <property type="entry name" value="ASTEROID PROTEIN"/>
    <property type="match status" value="1"/>
</dbReference>
<organism evidence="1 4">
    <name type="scientific">Bicyclus anynana</name>
    <name type="common">Squinting bush brown butterfly</name>
    <dbReference type="NCBI Taxonomy" id="110368"/>
    <lineage>
        <taxon>Eukaryota</taxon>
        <taxon>Metazoa</taxon>
        <taxon>Ecdysozoa</taxon>
        <taxon>Arthropoda</taxon>
        <taxon>Hexapoda</taxon>
        <taxon>Insecta</taxon>
        <taxon>Pterygota</taxon>
        <taxon>Neoptera</taxon>
        <taxon>Endopterygota</taxon>
        <taxon>Lepidoptera</taxon>
        <taxon>Glossata</taxon>
        <taxon>Ditrysia</taxon>
        <taxon>Papilionoidea</taxon>
        <taxon>Nymphalidae</taxon>
        <taxon>Satyrinae</taxon>
        <taxon>Satyrini</taxon>
        <taxon>Mycalesina</taxon>
        <taxon>Bicyclus</taxon>
    </lineage>
</organism>
<dbReference type="RefSeq" id="XP_023938895.2">
    <property type="nucleotide sequence ID" value="XM_024083127.2"/>
</dbReference>
<dbReference type="InterPro" id="IPR026832">
    <property type="entry name" value="Asteroid"/>
</dbReference>
<dbReference type="Proteomes" id="UP001652582">
    <property type="component" value="Chromosome 11"/>
</dbReference>
<dbReference type="RefSeq" id="XP_023938894.2">
    <property type="nucleotide sequence ID" value="XM_024083126.2"/>
</dbReference>
<dbReference type="OrthoDB" id="25987at2759"/>
<dbReference type="RefSeq" id="XP_023938896.2">
    <property type="nucleotide sequence ID" value="XM_024083128.2"/>
</dbReference>
<name>A0A6J1N7C6_BICAN</name>
<reference evidence="2 3" key="1">
    <citation type="submission" date="2025-05" db="UniProtKB">
        <authorList>
            <consortium name="RefSeq"/>
        </authorList>
    </citation>
    <scope>IDENTIFICATION</scope>
</reference>
<dbReference type="GeneID" id="112046492"/>
<dbReference type="AlphaFoldDB" id="A0A6J1N7C6"/>
<dbReference type="PANTHER" id="PTHR15665:SF1">
    <property type="entry name" value="PROTEIN ASTEROID HOMOLOG 1"/>
    <property type="match status" value="1"/>
</dbReference>
<protein>
    <submittedName>
        <fullName evidence="2 3">Uncharacterized protein LOC112046492</fullName>
    </submittedName>
</protein>
<gene>
    <name evidence="2 3 4" type="primary">LOC112046492</name>
</gene>
<proteinExistence type="predicted"/>
<evidence type="ECO:0000313" key="2">
    <source>
        <dbReference type="RefSeq" id="XP_023938894.2"/>
    </source>
</evidence>
<keyword evidence="1" id="KW-1185">Reference proteome</keyword>
<evidence type="ECO:0000313" key="1">
    <source>
        <dbReference type="Proteomes" id="UP001652582"/>
    </source>
</evidence>
<evidence type="ECO:0000313" key="4">
    <source>
        <dbReference type="RefSeq" id="XP_023938896.2"/>
    </source>
</evidence>